<dbReference type="InterPro" id="IPR004358">
    <property type="entry name" value="Sig_transdc_His_kin-like_C"/>
</dbReference>
<evidence type="ECO:0000256" key="6">
    <source>
        <dbReference type="PROSITE-ProRule" id="PRU00169"/>
    </source>
</evidence>
<dbReference type="SUPFAM" id="SSF47384">
    <property type="entry name" value="Homodimeric domain of signal transducing histidine kinase"/>
    <property type="match status" value="1"/>
</dbReference>
<dbReference type="InterPro" id="IPR000700">
    <property type="entry name" value="PAS-assoc_C"/>
</dbReference>
<dbReference type="InterPro" id="IPR036890">
    <property type="entry name" value="HATPase_C_sf"/>
</dbReference>
<dbReference type="PRINTS" id="PR00344">
    <property type="entry name" value="BCTRLSENSOR"/>
</dbReference>
<dbReference type="InterPro" id="IPR001610">
    <property type="entry name" value="PAC"/>
</dbReference>
<comment type="caution">
    <text evidence="12">The sequence shown here is derived from an EMBL/GenBank/DDBJ whole genome shotgun (WGS) entry which is preliminary data.</text>
</comment>
<dbReference type="SMART" id="SM00388">
    <property type="entry name" value="HisKA"/>
    <property type="match status" value="1"/>
</dbReference>
<keyword evidence="8" id="KW-1133">Transmembrane helix</keyword>
<keyword evidence="5" id="KW-0418">Kinase</keyword>
<dbReference type="SMART" id="SM00091">
    <property type="entry name" value="PAS"/>
    <property type="match status" value="1"/>
</dbReference>
<reference evidence="13" key="1">
    <citation type="journal article" date="2019" name="Int. J. Syst. Evol. Microbiol.">
        <title>The Global Catalogue of Microorganisms (GCM) 10K type strain sequencing project: providing services to taxonomists for standard genome sequencing and annotation.</title>
        <authorList>
            <consortium name="The Broad Institute Genomics Platform"/>
            <consortium name="The Broad Institute Genome Sequencing Center for Infectious Disease"/>
            <person name="Wu L."/>
            <person name="Ma J."/>
        </authorList>
    </citation>
    <scope>NUCLEOTIDE SEQUENCE [LARGE SCALE GENOMIC DNA]</scope>
    <source>
        <strain evidence="13">KCTC 52094</strain>
    </source>
</reference>
<dbReference type="InterPro" id="IPR000014">
    <property type="entry name" value="PAS"/>
</dbReference>
<gene>
    <name evidence="12" type="ORF">ACFOD4_01090</name>
</gene>
<keyword evidence="3 6" id="KW-0597">Phosphoprotein</keyword>
<feature type="modified residue" description="4-aspartylphosphate" evidence="6">
    <location>
        <position position="774"/>
    </location>
</feature>
<dbReference type="CDD" id="cd00082">
    <property type="entry name" value="HisKA"/>
    <property type="match status" value="1"/>
</dbReference>
<dbReference type="SMART" id="SM00086">
    <property type="entry name" value="PAC"/>
    <property type="match status" value="1"/>
</dbReference>
<accession>A0ABV7FXZ0</accession>
<dbReference type="Pfam" id="PF00512">
    <property type="entry name" value="HisKA"/>
    <property type="match status" value="1"/>
</dbReference>
<dbReference type="Pfam" id="PF02518">
    <property type="entry name" value="HATPase_c"/>
    <property type="match status" value="1"/>
</dbReference>
<dbReference type="Gene3D" id="1.10.287.130">
    <property type="match status" value="1"/>
</dbReference>
<name>A0ABV7FXZ0_9PROT</name>
<keyword evidence="8" id="KW-0812">Transmembrane</keyword>
<dbReference type="Pfam" id="PF00989">
    <property type="entry name" value="PAS"/>
    <property type="match status" value="1"/>
</dbReference>
<keyword evidence="13" id="KW-1185">Reference proteome</keyword>
<protein>
    <recommendedName>
        <fullName evidence="2">histidine kinase</fullName>
        <ecNumber evidence="2">2.7.13.3</ecNumber>
    </recommendedName>
</protein>
<feature type="transmembrane region" description="Helical" evidence="8">
    <location>
        <begin position="28"/>
        <end position="53"/>
    </location>
</feature>
<dbReference type="EC" id="2.7.13.3" evidence="2"/>
<dbReference type="CDD" id="cd00156">
    <property type="entry name" value="REC"/>
    <property type="match status" value="1"/>
</dbReference>
<dbReference type="PROSITE" id="PS50110">
    <property type="entry name" value="RESPONSE_REGULATORY"/>
    <property type="match status" value="2"/>
</dbReference>
<evidence type="ECO:0000259" key="9">
    <source>
        <dbReference type="PROSITE" id="PS50109"/>
    </source>
</evidence>
<evidence type="ECO:0000256" key="2">
    <source>
        <dbReference type="ARBA" id="ARBA00012438"/>
    </source>
</evidence>
<dbReference type="PANTHER" id="PTHR43047">
    <property type="entry name" value="TWO-COMPONENT HISTIDINE PROTEIN KINASE"/>
    <property type="match status" value="1"/>
</dbReference>
<organism evidence="12 13">
    <name type="scientific">Teichococcus globiformis</name>
    <dbReference type="NCBI Taxonomy" id="2307229"/>
    <lineage>
        <taxon>Bacteria</taxon>
        <taxon>Pseudomonadati</taxon>
        <taxon>Pseudomonadota</taxon>
        <taxon>Alphaproteobacteria</taxon>
        <taxon>Acetobacterales</taxon>
        <taxon>Roseomonadaceae</taxon>
        <taxon>Roseomonas</taxon>
    </lineage>
</organism>
<evidence type="ECO:0000313" key="13">
    <source>
        <dbReference type="Proteomes" id="UP001595593"/>
    </source>
</evidence>
<dbReference type="SUPFAM" id="SSF55874">
    <property type="entry name" value="ATPase domain of HSP90 chaperone/DNA topoisomerase II/histidine kinase"/>
    <property type="match status" value="1"/>
</dbReference>
<dbReference type="Pfam" id="PF00072">
    <property type="entry name" value="Response_reg"/>
    <property type="match status" value="2"/>
</dbReference>
<feature type="domain" description="Response regulatory" evidence="10">
    <location>
        <begin position="600"/>
        <end position="717"/>
    </location>
</feature>
<feature type="transmembrane region" description="Helical" evidence="8">
    <location>
        <begin position="206"/>
        <end position="225"/>
    </location>
</feature>
<feature type="domain" description="PAC" evidence="11">
    <location>
        <begin position="313"/>
        <end position="363"/>
    </location>
</feature>
<dbReference type="InterPro" id="IPR003661">
    <property type="entry name" value="HisK_dim/P_dom"/>
</dbReference>
<dbReference type="InterPro" id="IPR035965">
    <property type="entry name" value="PAS-like_dom_sf"/>
</dbReference>
<evidence type="ECO:0000313" key="12">
    <source>
        <dbReference type="EMBL" id="MFC3123640.1"/>
    </source>
</evidence>
<dbReference type="SMART" id="SM00387">
    <property type="entry name" value="HATPase_c"/>
    <property type="match status" value="1"/>
</dbReference>
<proteinExistence type="predicted"/>
<dbReference type="SUPFAM" id="SSF55785">
    <property type="entry name" value="PYP-like sensor domain (PAS domain)"/>
    <property type="match status" value="1"/>
</dbReference>
<dbReference type="EMBL" id="JBHRTN010000003">
    <property type="protein sequence ID" value="MFC3123640.1"/>
    <property type="molecule type" value="Genomic_DNA"/>
</dbReference>
<dbReference type="Gene3D" id="3.30.450.20">
    <property type="entry name" value="PAS domain"/>
    <property type="match status" value="1"/>
</dbReference>
<evidence type="ECO:0000259" key="11">
    <source>
        <dbReference type="PROSITE" id="PS50113"/>
    </source>
</evidence>
<evidence type="ECO:0000256" key="5">
    <source>
        <dbReference type="ARBA" id="ARBA00022777"/>
    </source>
</evidence>
<feature type="domain" description="Histidine kinase" evidence="9">
    <location>
        <begin position="367"/>
        <end position="585"/>
    </location>
</feature>
<dbReference type="Gene3D" id="3.30.565.10">
    <property type="entry name" value="Histidine kinase-like ATPase, C-terminal domain"/>
    <property type="match status" value="1"/>
</dbReference>
<dbReference type="SUPFAM" id="SSF52172">
    <property type="entry name" value="CheY-like"/>
    <property type="match status" value="2"/>
</dbReference>
<evidence type="ECO:0000256" key="1">
    <source>
        <dbReference type="ARBA" id="ARBA00000085"/>
    </source>
</evidence>
<dbReference type="NCBIfam" id="TIGR00229">
    <property type="entry name" value="sensory_box"/>
    <property type="match status" value="1"/>
</dbReference>
<dbReference type="GO" id="GO:0005524">
    <property type="term" value="F:ATP binding"/>
    <property type="evidence" value="ECO:0007669"/>
    <property type="project" value="UniProtKB-KW"/>
</dbReference>
<dbReference type="PROSITE" id="PS50109">
    <property type="entry name" value="HIS_KIN"/>
    <property type="match status" value="1"/>
</dbReference>
<keyword evidence="12" id="KW-0547">Nucleotide-binding</keyword>
<sequence length="857" mass="93217">MVRSPGVVPARWWPRAAGETTDRPFRSAFVTLGAAGLVLGLYLGGGALALRVLDDAQTQRERVSASQEMVEMLLDLRGTLYEAVAARNQVLFGDPGPFRRSFFDSRRRITDRVAVLHGRVQDRPDQSALVARLDARTSAMLNRLDATMRFASRGEDGPDITMMIREAGAERQAVLAVADRLVESERSRLAAGNRAYSARANQARGIMAVLFGVALVSTAAALWALHRQRRSTLARYASLEASRRAAEADKLTLSESRTRLQSILDHASDTILLVDRAERIQIANEAAAQQFRQPLHALLGQPVQALIPAFGRRQGEVEARRADGSSFPAELSMGRYDQDGEQGCVCVLRDITERRRLDEMKNEFVSTVSHELRTPLTSIRASLGLVAGGVAGTLPEQARELLDIAHKNSERLVLLVNDILDIEKIESGRLEFHRERVSARQMLEQAVAANRAYGSQFEVRFAIEPGRDAAVYADVQRIQQVLANLLSNAAKFSPHGGTVEVGLSVDAGNATFHVRDHGNGIPEVFRSRIFQRFAQADSSDVRQKGGTGLGLSISRAIVEHHAGQIGFEDAPGGGTRFWFALPRLVERPVLRATEPGRRRRVLIIEDDADVARLLQMMLDQHGWDGHIAATAEAAFAALDHGSFDALTLDLMLPDEDGISLFRRLRLRPDGHALPVVVVSAVADEGRLSLNGDAVGVVDWLEKPIDQARLRAALTQALHRAEGPSRILHVEDDDDIRRVVSAVMGDAAEMLPARSLAEARMALAEPGTLRLVIIDVGLPDGSGLDLLPDIQGLSPQPPVLIFSATDTGAHTAGSVAAALVKSRTENNTLHDTIRQLIEAGPLAGTSPENTPRRTEPAA</sequence>
<dbReference type="PROSITE" id="PS50113">
    <property type="entry name" value="PAC"/>
    <property type="match status" value="1"/>
</dbReference>
<keyword evidence="4" id="KW-0808">Transferase</keyword>
<dbReference type="InterPro" id="IPR001789">
    <property type="entry name" value="Sig_transdc_resp-reg_receiver"/>
</dbReference>
<dbReference type="InterPro" id="IPR036097">
    <property type="entry name" value="HisK_dim/P_sf"/>
</dbReference>
<dbReference type="SMART" id="SM00448">
    <property type="entry name" value="REC"/>
    <property type="match status" value="2"/>
</dbReference>
<evidence type="ECO:0000256" key="7">
    <source>
        <dbReference type="SAM" id="MobiDB-lite"/>
    </source>
</evidence>
<evidence type="ECO:0000256" key="3">
    <source>
        <dbReference type="ARBA" id="ARBA00022553"/>
    </source>
</evidence>
<keyword evidence="8" id="KW-0472">Membrane</keyword>
<dbReference type="Proteomes" id="UP001595593">
    <property type="component" value="Unassembled WGS sequence"/>
</dbReference>
<dbReference type="InterPro" id="IPR003594">
    <property type="entry name" value="HATPase_dom"/>
</dbReference>
<comment type="catalytic activity">
    <reaction evidence="1">
        <text>ATP + protein L-histidine = ADP + protein N-phospho-L-histidine.</text>
        <dbReference type="EC" id="2.7.13.3"/>
    </reaction>
</comment>
<evidence type="ECO:0000259" key="10">
    <source>
        <dbReference type="PROSITE" id="PS50110"/>
    </source>
</evidence>
<dbReference type="InterPro" id="IPR005467">
    <property type="entry name" value="His_kinase_dom"/>
</dbReference>
<dbReference type="InterPro" id="IPR011006">
    <property type="entry name" value="CheY-like_superfamily"/>
</dbReference>
<feature type="region of interest" description="Disordered" evidence="7">
    <location>
        <begin position="838"/>
        <end position="857"/>
    </location>
</feature>
<feature type="domain" description="Response regulatory" evidence="10">
    <location>
        <begin position="725"/>
        <end position="836"/>
    </location>
</feature>
<dbReference type="PANTHER" id="PTHR43047:SF72">
    <property type="entry name" value="OSMOSENSING HISTIDINE PROTEIN KINASE SLN1"/>
    <property type="match status" value="1"/>
</dbReference>
<evidence type="ECO:0000256" key="8">
    <source>
        <dbReference type="SAM" id="Phobius"/>
    </source>
</evidence>
<evidence type="ECO:0000256" key="4">
    <source>
        <dbReference type="ARBA" id="ARBA00022679"/>
    </source>
</evidence>
<feature type="modified residue" description="4-aspartylphosphate" evidence="6">
    <location>
        <position position="649"/>
    </location>
</feature>
<dbReference type="Gene3D" id="3.40.50.2300">
    <property type="match status" value="2"/>
</dbReference>
<dbReference type="InterPro" id="IPR013767">
    <property type="entry name" value="PAS_fold"/>
</dbReference>
<dbReference type="CDD" id="cd00130">
    <property type="entry name" value="PAS"/>
    <property type="match status" value="1"/>
</dbReference>
<keyword evidence="12" id="KW-0067">ATP-binding</keyword>